<protein>
    <submittedName>
        <fullName evidence="4">Uncharacterized protein</fullName>
    </submittedName>
</protein>
<dbReference type="RefSeq" id="WP_125478958.1">
    <property type="nucleotide sequence ID" value="NZ_RSFW01000007.1"/>
</dbReference>
<dbReference type="Pfam" id="PF13175">
    <property type="entry name" value="AAA_15"/>
    <property type="match status" value="1"/>
</dbReference>
<reference evidence="5" key="1">
    <citation type="submission" date="2018-12" db="EMBL/GenBank/DDBJ databases">
        <title>Bacillus chawlae sp. nov., Bacillus glennii sp. nov., and Bacillus saganii sp. nov. Isolated from the Vehicle Assembly Building at Kennedy Space Center where the Viking Spacecraft were Assembled.</title>
        <authorList>
            <person name="Seuylemezian A."/>
            <person name="Vaishampayan P."/>
        </authorList>
    </citation>
    <scope>NUCLEOTIDE SEQUENCE [LARGE SCALE GENOMIC DNA]</scope>
    <source>
        <strain evidence="5">DSM 13966</strain>
    </source>
</reference>
<feature type="domain" description="Endonuclease GajA/Old nuclease/RecF-like AAA" evidence="2">
    <location>
        <begin position="4"/>
        <end position="366"/>
    </location>
</feature>
<evidence type="ECO:0000256" key="1">
    <source>
        <dbReference type="SAM" id="Coils"/>
    </source>
</evidence>
<evidence type="ECO:0000259" key="3">
    <source>
        <dbReference type="Pfam" id="PF20469"/>
    </source>
</evidence>
<dbReference type="PANTHER" id="PTHR43581">
    <property type="entry name" value="ATP/GTP PHOSPHATASE"/>
    <property type="match status" value="1"/>
</dbReference>
<organism evidence="4 5">
    <name type="scientific">Mesobacillus subterraneus</name>
    <dbReference type="NCBI Taxonomy" id="285983"/>
    <lineage>
        <taxon>Bacteria</taxon>
        <taxon>Bacillati</taxon>
        <taxon>Bacillota</taxon>
        <taxon>Bacilli</taxon>
        <taxon>Bacillales</taxon>
        <taxon>Bacillaceae</taxon>
        <taxon>Mesobacillus</taxon>
    </lineage>
</organism>
<keyword evidence="1" id="KW-0175">Coiled coil</keyword>
<dbReference type="AlphaFoldDB" id="A0A427TVH1"/>
<dbReference type="InterPro" id="IPR041685">
    <property type="entry name" value="AAA_GajA/Old/RecF-like"/>
</dbReference>
<dbReference type="PANTHER" id="PTHR43581:SF4">
    <property type="entry name" value="ATP_GTP PHOSPHATASE"/>
    <property type="match status" value="1"/>
</dbReference>
<dbReference type="CDD" id="cd01026">
    <property type="entry name" value="TOPRIM_OLD"/>
    <property type="match status" value="1"/>
</dbReference>
<feature type="domain" description="OLD protein-like TOPRIM" evidence="3">
    <location>
        <begin position="504"/>
        <end position="569"/>
    </location>
</feature>
<dbReference type="EMBL" id="RSFW01000007">
    <property type="protein sequence ID" value="RSD28487.1"/>
    <property type="molecule type" value="Genomic_DNA"/>
</dbReference>
<feature type="coiled-coil region" evidence="1">
    <location>
        <begin position="384"/>
        <end position="427"/>
    </location>
</feature>
<dbReference type="InterPro" id="IPR034139">
    <property type="entry name" value="TOPRIM_OLD"/>
</dbReference>
<dbReference type="SUPFAM" id="SSF52540">
    <property type="entry name" value="P-loop containing nucleoside triphosphate hydrolases"/>
    <property type="match status" value="1"/>
</dbReference>
<evidence type="ECO:0000313" key="4">
    <source>
        <dbReference type="EMBL" id="RSD28487.1"/>
    </source>
</evidence>
<name>A0A427TVH1_9BACI</name>
<comment type="caution">
    <text evidence="4">The sequence shown here is derived from an EMBL/GenBank/DDBJ whole genome shotgun (WGS) entry which is preliminary data.</text>
</comment>
<proteinExistence type="predicted"/>
<dbReference type="InterPro" id="IPR051396">
    <property type="entry name" value="Bact_Antivir_Def_Nuclease"/>
</dbReference>
<sequence>MIGIEKLIVKNYRKYKEEKITLDDQITAIAGANNAGKTSLVELMSTIFTKEKRDSLKIDDMHIRSRLEDEAKLENLIKDECKSNDEKFKDLKTVSKNLNKISIGIVIKYDDGDQLEKFSCYLADVDITKRNFYFLIEYEYALIKDNDIMEIIKGEVDYREVFSNLVSKIYYSDENFENKVEIKDKNEFYGLFNYHCVYAIRKLADRSEEKQNFLSKHLLQTVQNNNSWKDNLKSLIKNINKLLNTQELSKEIDTITLQQVKSTLESFSKTNGGNTGKLGIDFRLENKDIEKVLMDFIHIYFEQDEGVKIKEQKQGLGYSNLIYLLLEAQIFNEKMDAKKVNLLIFEEPEAHLHPQMENIFIRYISKFNMMEVETSDVEMKEVEVEEVEVEEVEVEVEVEEVVEETDIKTAEAEIAKATAEVAIATAEILDKPKLEMKKVPFQMLITTHSSEMTKTVGLNNIRVLRSNGHTESKVYDLNNFINLPDVDKKFYDKFFQFSMVDMVFADKLILFEGDAERLLFKYLISSLKKYENLSSQYISYIQVGGAYAHKYIDIINFLEIKTLIFTDIDYEYKKDDIEKDASLILKEIEGRKTTNETIKKILEESVISKIFKKSKEKQGIFLSNNKICLKFQTDIDGYARTLEDALLYKLLNFETVFSKISKTDFEKIITEKQLLLANTSKSETSLRDRIDKLKNKTDSMYALIESGNINYAIPNYIEEGLDWLKD</sequence>
<dbReference type="OrthoDB" id="308933at2"/>
<dbReference type="Pfam" id="PF20469">
    <property type="entry name" value="OLD-like_TOPRIM"/>
    <property type="match status" value="1"/>
</dbReference>
<dbReference type="Gene3D" id="3.40.50.300">
    <property type="entry name" value="P-loop containing nucleotide triphosphate hydrolases"/>
    <property type="match status" value="1"/>
</dbReference>
<accession>A0A427TVH1</accession>
<evidence type="ECO:0000313" key="5">
    <source>
        <dbReference type="Proteomes" id="UP000279911"/>
    </source>
</evidence>
<dbReference type="Proteomes" id="UP000279911">
    <property type="component" value="Unassembled WGS sequence"/>
</dbReference>
<gene>
    <name evidence="4" type="ORF">EJA10_05230</name>
</gene>
<evidence type="ECO:0000259" key="2">
    <source>
        <dbReference type="Pfam" id="PF13175"/>
    </source>
</evidence>
<dbReference type="InterPro" id="IPR027417">
    <property type="entry name" value="P-loop_NTPase"/>
</dbReference>